<name>A0A7D8UK44_9HELO</name>
<reference evidence="1 2" key="1">
    <citation type="submission" date="2018-05" db="EMBL/GenBank/DDBJ databases">
        <title>Whole genome sequencing for identification of molecular markers to develop diagnostic detection tools for the regulated plant pathogen Lachnellula willkommii.</title>
        <authorList>
            <person name="Giroux E."/>
            <person name="Bilodeau G."/>
        </authorList>
    </citation>
    <scope>NUCLEOTIDE SEQUENCE [LARGE SCALE GENOMIC DNA]</scope>
    <source>
        <strain evidence="1 2">CBS 625.97</strain>
    </source>
</reference>
<accession>A0A7D8UK44</accession>
<comment type="caution">
    <text evidence="1">The sequence shown here is derived from an EMBL/GenBank/DDBJ whole genome shotgun (WGS) entry which is preliminary data.</text>
</comment>
<evidence type="ECO:0000313" key="2">
    <source>
        <dbReference type="Proteomes" id="UP000481288"/>
    </source>
</evidence>
<evidence type="ECO:0000313" key="1">
    <source>
        <dbReference type="EMBL" id="TVY41864.1"/>
    </source>
</evidence>
<dbReference type="EMBL" id="QGMG01001940">
    <property type="protein sequence ID" value="TVY41864.1"/>
    <property type="molecule type" value="Genomic_DNA"/>
</dbReference>
<gene>
    <name evidence="1" type="ORF">LCER1_G009363</name>
</gene>
<protein>
    <submittedName>
        <fullName evidence="1">Uncharacterized protein</fullName>
    </submittedName>
</protein>
<keyword evidence="2" id="KW-1185">Reference proteome</keyword>
<dbReference type="AlphaFoldDB" id="A0A7D8UK44"/>
<proteinExistence type="predicted"/>
<sequence length="70" mass="7882">MRAIRNRLYIAGILRNILPLHPLPNILNAKAIATLQYTAANLYSARYAVNPIRQKNTPIVYIILKALALI</sequence>
<organism evidence="1 2">
    <name type="scientific">Lachnellula cervina</name>
    <dbReference type="NCBI Taxonomy" id="1316786"/>
    <lineage>
        <taxon>Eukaryota</taxon>
        <taxon>Fungi</taxon>
        <taxon>Dikarya</taxon>
        <taxon>Ascomycota</taxon>
        <taxon>Pezizomycotina</taxon>
        <taxon>Leotiomycetes</taxon>
        <taxon>Helotiales</taxon>
        <taxon>Lachnaceae</taxon>
        <taxon>Lachnellula</taxon>
    </lineage>
</organism>
<dbReference type="Proteomes" id="UP000481288">
    <property type="component" value="Unassembled WGS sequence"/>
</dbReference>